<accession>A0A0X8D9Q0</accession>
<evidence type="ECO:0000256" key="2">
    <source>
        <dbReference type="ARBA" id="ARBA00023002"/>
    </source>
</evidence>
<gene>
    <name evidence="4" type="ORF">AV541_08570</name>
</gene>
<dbReference type="RefSeq" id="WP_038035137.1">
    <property type="nucleotide sequence ID" value="NZ_AIJQ01000003.1"/>
</dbReference>
<dbReference type="CDD" id="cd03370">
    <property type="entry name" value="nitroreductase"/>
    <property type="match status" value="1"/>
</dbReference>
<dbReference type="Gene3D" id="3.40.109.10">
    <property type="entry name" value="NADH Oxidase"/>
    <property type="match status" value="1"/>
</dbReference>
<keyword evidence="2" id="KW-0560">Oxidoreductase</keyword>
<dbReference type="AlphaFoldDB" id="A0A0X8D9Q0"/>
<evidence type="ECO:0000259" key="3">
    <source>
        <dbReference type="Pfam" id="PF00881"/>
    </source>
</evidence>
<sequence>MEATLPVLDAKTAALKRRSIRRYRKDPVPEGLLREILEAALRAPSAWNLQPWRVVVVRDPALKKALREAAFGQAQVEEAPVVLVLYADLEDALAHLDEVIHPGVQGEKREAQKAAIQRAFAAMTPEERARWAAGQSYILLGYLLLLLEAHGLGSVPMLGFDPERVKELLGFPKHVAIPALLPLGYPAEEGYPSHRLPMDRVVSWR</sequence>
<dbReference type="SUPFAM" id="SSF55469">
    <property type="entry name" value="FMN-dependent nitroreductase-like"/>
    <property type="match status" value="1"/>
</dbReference>
<name>A0A0X8D9Q0_9DEIN</name>
<dbReference type="GO" id="GO:0016491">
    <property type="term" value="F:oxidoreductase activity"/>
    <property type="evidence" value="ECO:0007669"/>
    <property type="project" value="UniProtKB-KW"/>
</dbReference>
<dbReference type="InterPro" id="IPR000415">
    <property type="entry name" value="Nitroreductase-like"/>
</dbReference>
<protein>
    <submittedName>
        <fullName evidence="4">NADH dehydrogenase</fullName>
    </submittedName>
</protein>
<comment type="similarity">
    <text evidence="1">Belongs to the nitroreductase family.</text>
</comment>
<evidence type="ECO:0000313" key="5">
    <source>
        <dbReference type="Proteomes" id="UP000061630"/>
    </source>
</evidence>
<reference evidence="4 5" key="1">
    <citation type="submission" date="2016-01" db="EMBL/GenBank/DDBJ databases">
        <title>Genome sequence of Thermus parvatiensis, a thermophile isolated from a hot water spring.</title>
        <authorList>
            <person name="Tripathi C."/>
            <person name="Lal R."/>
        </authorList>
    </citation>
    <scope>NUCLEOTIDE SEQUENCE [LARGE SCALE GENOMIC DNA]</scope>
    <source>
        <strain evidence="4 5">RL</strain>
    </source>
</reference>
<evidence type="ECO:0000313" key="4">
    <source>
        <dbReference type="EMBL" id="AMA75993.1"/>
    </source>
</evidence>
<dbReference type="InterPro" id="IPR029479">
    <property type="entry name" value="Nitroreductase"/>
</dbReference>
<dbReference type="EMBL" id="CP014141">
    <property type="protein sequence ID" value="AMA75993.1"/>
    <property type="molecule type" value="Genomic_DNA"/>
</dbReference>
<dbReference type="PANTHER" id="PTHR43673">
    <property type="entry name" value="NAD(P)H NITROREDUCTASE YDGI-RELATED"/>
    <property type="match status" value="1"/>
</dbReference>
<feature type="domain" description="Nitroreductase" evidence="3">
    <location>
        <begin position="15"/>
        <end position="185"/>
    </location>
</feature>
<organism evidence="4 5">
    <name type="scientific">Thermus parvatiensis</name>
    <dbReference type="NCBI Taxonomy" id="456163"/>
    <lineage>
        <taxon>Bacteria</taxon>
        <taxon>Thermotogati</taxon>
        <taxon>Deinococcota</taxon>
        <taxon>Deinococci</taxon>
        <taxon>Thermales</taxon>
        <taxon>Thermaceae</taxon>
        <taxon>Thermus</taxon>
    </lineage>
</organism>
<dbReference type="PANTHER" id="PTHR43673:SF10">
    <property type="entry name" value="NADH DEHYDROGENASE_NAD(P)H NITROREDUCTASE XCC3605-RELATED"/>
    <property type="match status" value="1"/>
</dbReference>
<dbReference type="Proteomes" id="UP000061630">
    <property type="component" value="Chromosome"/>
</dbReference>
<evidence type="ECO:0000256" key="1">
    <source>
        <dbReference type="ARBA" id="ARBA00007118"/>
    </source>
</evidence>
<dbReference type="Pfam" id="PF00881">
    <property type="entry name" value="Nitroreductase"/>
    <property type="match status" value="1"/>
</dbReference>
<proteinExistence type="inferred from homology"/>
<dbReference type="KEGG" id="tpar:AV541_08570"/>